<proteinExistence type="predicted"/>
<dbReference type="EMBL" id="CP040396">
    <property type="protein sequence ID" value="QCT01305.1"/>
    <property type="molecule type" value="Genomic_DNA"/>
</dbReference>
<dbReference type="KEGG" id="palo:E6C60_0582"/>
<keyword evidence="2" id="KW-1185">Reference proteome</keyword>
<dbReference type="RefSeq" id="WP_138224405.1">
    <property type="nucleotide sequence ID" value="NZ_CP040396.1"/>
</dbReference>
<accession>A0A4P8XG87</accession>
<name>A0A4P8XG87_9BACL</name>
<dbReference type="Proteomes" id="UP000300879">
    <property type="component" value="Chromosome"/>
</dbReference>
<evidence type="ECO:0000313" key="1">
    <source>
        <dbReference type="EMBL" id="QCT01305.1"/>
    </source>
</evidence>
<dbReference type="Pfam" id="PF26595">
    <property type="entry name" value="A_ENA"/>
    <property type="match status" value="1"/>
</dbReference>
<dbReference type="InterPro" id="IPR058705">
    <property type="entry name" value="A_ENA"/>
</dbReference>
<protein>
    <submittedName>
        <fullName evidence="1">Uncharacterized protein</fullName>
    </submittedName>
</protein>
<sequence length="120" mass="13420">MSQPSLSNAPDSAVNVSITIHEAEALCLIAIALTELSLAHVMHSEAKKTQRLLAAYPQHEQVQSRELCRLLLNDTASLDMMQSIIKQEMLLQSRVESIVELYTEREVIKHVHAQHSGYTS</sequence>
<evidence type="ECO:0000313" key="2">
    <source>
        <dbReference type="Proteomes" id="UP000300879"/>
    </source>
</evidence>
<dbReference type="AlphaFoldDB" id="A0A4P8XG87"/>
<reference evidence="1 2" key="1">
    <citation type="submission" date="2019-05" db="EMBL/GenBank/DDBJ databases">
        <authorList>
            <person name="Chen C."/>
        </authorList>
    </citation>
    <scope>NUCLEOTIDE SEQUENCE [LARGE SCALE GENOMIC DNA]</scope>
    <source>
        <strain evidence="1 2">HB172198</strain>
    </source>
</reference>
<organism evidence="1 2">
    <name type="scientific">Paenibacillus algicola</name>
    <dbReference type="NCBI Taxonomy" id="2565926"/>
    <lineage>
        <taxon>Bacteria</taxon>
        <taxon>Bacillati</taxon>
        <taxon>Bacillota</taxon>
        <taxon>Bacilli</taxon>
        <taxon>Bacillales</taxon>
        <taxon>Paenibacillaceae</taxon>
        <taxon>Paenibacillus</taxon>
    </lineage>
</organism>
<gene>
    <name evidence="1" type="ORF">E6C60_0582</name>
</gene>